<accession>A0A395GJS7</accession>
<feature type="non-terminal residue" evidence="2">
    <location>
        <position position="1"/>
    </location>
</feature>
<dbReference type="EMBL" id="KZ824488">
    <property type="protein sequence ID" value="RAK95624.1"/>
    <property type="molecule type" value="Genomic_DNA"/>
</dbReference>
<feature type="non-terminal residue" evidence="2">
    <location>
        <position position="213"/>
    </location>
</feature>
<dbReference type="Proteomes" id="UP000249402">
    <property type="component" value="Unassembled WGS sequence"/>
</dbReference>
<evidence type="ECO:0000313" key="2">
    <source>
        <dbReference type="EMBL" id="RAK95624.1"/>
    </source>
</evidence>
<feature type="region of interest" description="Disordered" evidence="1">
    <location>
        <begin position="91"/>
        <end position="110"/>
    </location>
</feature>
<dbReference type="OrthoDB" id="4407952at2759"/>
<dbReference type="RefSeq" id="XP_025569952.1">
    <property type="nucleotide sequence ID" value="XM_025715139.1"/>
</dbReference>
<feature type="compositionally biased region" description="Low complexity" evidence="1">
    <location>
        <begin position="91"/>
        <end position="103"/>
    </location>
</feature>
<protein>
    <submittedName>
        <fullName evidence="2">Uncharacterized protein</fullName>
    </submittedName>
</protein>
<evidence type="ECO:0000313" key="3">
    <source>
        <dbReference type="Proteomes" id="UP000249402"/>
    </source>
</evidence>
<sequence>WMFLLEEMDKKDFNLHHEELDTRGVEGLSFAKILAFVGRPHTNPEDFIFFIFSDSMKAAVQLLTDRSILLTYRMYCEYDSAITIIVRPVSNPSPNSSQCPSAPESLRQRRKVSGKRDLQSVFVRPVTQSDTKNLDAETLTPIRWIMAEAEKGTLLHDIIVTSITPKGRPSNIRLDKDIWTKSLLRGPGKAQFLEIWTKYSESAMLRTDALEKL</sequence>
<gene>
    <name evidence="2" type="ORF">BO80DRAFT_321789</name>
</gene>
<keyword evidence="3" id="KW-1185">Reference proteome</keyword>
<organism evidence="2 3">
    <name type="scientific">Aspergillus ibericus CBS 121593</name>
    <dbReference type="NCBI Taxonomy" id="1448316"/>
    <lineage>
        <taxon>Eukaryota</taxon>
        <taxon>Fungi</taxon>
        <taxon>Dikarya</taxon>
        <taxon>Ascomycota</taxon>
        <taxon>Pezizomycotina</taxon>
        <taxon>Eurotiomycetes</taxon>
        <taxon>Eurotiomycetidae</taxon>
        <taxon>Eurotiales</taxon>
        <taxon>Aspergillaceae</taxon>
        <taxon>Aspergillus</taxon>
        <taxon>Aspergillus subgen. Circumdati</taxon>
    </lineage>
</organism>
<dbReference type="GeneID" id="37220004"/>
<evidence type="ECO:0000256" key="1">
    <source>
        <dbReference type="SAM" id="MobiDB-lite"/>
    </source>
</evidence>
<dbReference type="VEuPathDB" id="FungiDB:BO80DRAFT_321789"/>
<proteinExistence type="predicted"/>
<reference evidence="2 3" key="1">
    <citation type="submission" date="2018-02" db="EMBL/GenBank/DDBJ databases">
        <title>The genomes of Aspergillus section Nigri reveals drivers in fungal speciation.</title>
        <authorList>
            <consortium name="DOE Joint Genome Institute"/>
            <person name="Vesth T.C."/>
            <person name="Nybo J."/>
            <person name="Theobald S."/>
            <person name="Brandl J."/>
            <person name="Frisvad J.C."/>
            <person name="Nielsen K.F."/>
            <person name="Lyhne E.K."/>
            <person name="Kogle M.E."/>
            <person name="Kuo A."/>
            <person name="Riley R."/>
            <person name="Clum A."/>
            <person name="Nolan M."/>
            <person name="Lipzen A."/>
            <person name="Salamov A."/>
            <person name="Henrissat B."/>
            <person name="Wiebenga A."/>
            <person name="De vries R.P."/>
            <person name="Grigoriev I.V."/>
            <person name="Mortensen U.H."/>
            <person name="Andersen M.R."/>
            <person name="Baker S.E."/>
        </authorList>
    </citation>
    <scope>NUCLEOTIDE SEQUENCE [LARGE SCALE GENOMIC DNA]</scope>
    <source>
        <strain evidence="2 3">CBS 121593</strain>
    </source>
</reference>
<name>A0A395GJS7_9EURO</name>
<dbReference type="AlphaFoldDB" id="A0A395GJS7"/>